<feature type="compositionally biased region" description="Polar residues" evidence="1">
    <location>
        <begin position="76"/>
        <end position="85"/>
    </location>
</feature>
<dbReference type="EMBL" id="DF974624">
    <property type="protein sequence ID" value="GAU49768.1"/>
    <property type="molecule type" value="Genomic_DNA"/>
</dbReference>
<reference evidence="4" key="1">
    <citation type="journal article" date="2017" name="Front. Plant Sci.">
        <title>Climate Clever Clovers: New Paradigm to Reduce the Environmental Footprint of Ruminants by Breeding Low Methanogenic Forages Utilizing Haplotype Variation.</title>
        <authorList>
            <person name="Kaur P."/>
            <person name="Appels R."/>
            <person name="Bayer P.E."/>
            <person name="Keeble-Gagnere G."/>
            <person name="Wang J."/>
            <person name="Hirakawa H."/>
            <person name="Shirasawa K."/>
            <person name="Vercoe P."/>
            <person name="Stefanova K."/>
            <person name="Durmic Z."/>
            <person name="Nichols P."/>
            <person name="Revell C."/>
            <person name="Isobe S.N."/>
            <person name="Edwards D."/>
            <person name="Erskine W."/>
        </authorList>
    </citation>
    <scope>NUCLEOTIDE SEQUENCE [LARGE SCALE GENOMIC DNA]</scope>
    <source>
        <strain evidence="4">cv. Daliak</strain>
    </source>
</reference>
<dbReference type="AlphaFoldDB" id="A0A2Z6P017"/>
<evidence type="ECO:0000313" key="3">
    <source>
        <dbReference type="EMBL" id="GAU49768.1"/>
    </source>
</evidence>
<accession>A0A2Z6P017</accession>
<evidence type="ECO:0000256" key="1">
    <source>
        <dbReference type="SAM" id="MobiDB-lite"/>
    </source>
</evidence>
<evidence type="ECO:0008006" key="5">
    <source>
        <dbReference type="Google" id="ProtNLM"/>
    </source>
</evidence>
<evidence type="ECO:0000313" key="4">
    <source>
        <dbReference type="Proteomes" id="UP000242715"/>
    </source>
</evidence>
<keyword evidence="2" id="KW-0732">Signal</keyword>
<proteinExistence type="predicted"/>
<feature type="chain" id="PRO_5016430822" description="Transmembrane protein" evidence="2">
    <location>
        <begin position="26"/>
        <end position="85"/>
    </location>
</feature>
<organism evidence="3 4">
    <name type="scientific">Trifolium subterraneum</name>
    <name type="common">Subterranean clover</name>
    <dbReference type="NCBI Taxonomy" id="3900"/>
    <lineage>
        <taxon>Eukaryota</taxon>
        <taxon>Viridiplantae</taxon>
        <taxon>Streptophyta</taxon>
        <taxon>Embryophyta</taxon>
        <taxon>Tracheophyta</taxon>
        <taxon>Spermatophyta</taxon>
        <taxon>Magnoliopsida</taxon>
        <taxon>eudicotyledons</taxon>
        <taxon>Gunneridae</taxon>
        <taxon>Pentapetalae</taxon>
        <taxon>rosids</taxon>
        <taxon>fabids</taxon>
        <taxon>Fabales</taxon>
        <taxon>Fabaceae</taxon>
        <taxon>Papilionoideae</taxon>
        <taxon>50 kb inversion clade</taxon>
        <taxon>NPAAA clade</taxon>
        <taxon>Hologalegina</taxon>
        <taxon>IRL clade</taxon>
        <taxon>Trifolieae</taxon>
        <taxon>Trifolium</taxon>
    </lineage>
</organism>
<name>A0A2Z6P017_TRISU</name>
<sequence length="85" mass="9068">MDTKKCATLFIVFLVFLSVAFMSQASVAPPNPKSSTPNRYYGASLLPPHSVKYRSEPIKPGVSDYGSGDGNDGVNEASTYPPSPN</sequence>
<dbReference type="OrthoDB" id="10392403at2759"/>
<evidence type="ECO:0000256" key="2">
    <source>
        <dbReference type="SAM" id="SignalP"/>
    </source>
</evidence>
<dbReference type="Proteomes" id="UP000242715">
    <property type="component" value="Unassembled WGS sequence"/>
</dbReference>
<keyword evidence="4" id="KW-1185">Reference proteome</keyword>
<protein>
    <recommendedName>
        <fullName evidence="5">Transmembrane protein</fullName>
    </recommendedName>
</protein>
<gene>
    <name evidence="3" type="ORF">TSUD_386870</name>
</gene>
<feature type="region of interest" description="Disordered" evidence="1">
    <location>
        <begin position="52"/>
        <end position="85"/>
    </location>
</feature>
<feature type="signal peptide" evidence="2">
    <location>
        <begin position="1"/>
        <end position="25"/>
    </location>
</feature>